<evidence type="ECO:0000256" key="1">
    <source>
        <dbReference type="SAM" id="MobiDB-lite"/>
    </source>
</evidence>
<accession>A0AAQ3N545</accession>
<evidence type="ECO:0000313" key="2">
    <source>
        <dbReference type="EMBL" id="WVZ02590.1"/>
    </source>
</evidence>
<gene>
    <name evidence="2" type="ORF">V8G54_023396</name>
</gene>
<dbReference type="EMBL" id="CP144694">
    <property type="protein sequence ID" value="WVZ02590.1"/>
    <property type="molecule type" value="Genomic_DNA"/>
</dbReference>
<name>A0AAQ3N545_VIGMU</name>
<dbReference type="Proteomes" id="UP001374535">
    <property type="component" value="Chromosome 7"/>
</dbReference>
<sequence length="114" mass="12913">MEIASHRDSAFVLAPPPNAIPCYSATINLHHFHPRTSQIVVVLATLPSNLHHKIVHHMPLLQITNRHSSPLQSVSLLASTYNHNQTCKQTRSQVQASLPPLNHLQRRDHPFHHQ</sequence>
<organism evidence="2 3">
    <name type="scientific">Vigna mungo</name>
    <name type="common">Black gram</name>
    <name type="synonym">Phaseolus mungo</name>
    <dbReference type="NCBI Taxonomy" id="3915"/>
    <lineage>
        <taxon>Eukaryota</taxon>
        <taxon>Viridiplantae</taxon>
        <taxon>Streptophyta</taxon>
        <taxon>Embryophyta</taxon>
        <taxon>Tracheophyta</taxon>
        <taxon>Spermatophyta</taxon>
        <taxon>Magnoliopsida</taxon>
        <taxon>eudicotyledons</taxon>
        <taxon>Gunneridae</taxon>
        <taxon>Pentapetalae</taxon>
        <taxon>rosids</taxon>
        <taxon>fabids</taxon>
        <taxon>Fabales</taxon>
        <taxon>Fabaceae</taxon>
        <taxon>Papilionoideae</taxon>
        <taxon>50 kb inversion clade</taxon>
        <taxon>NPAAA clade</taxon>
        <taxon>indigoferoid/millettioid clade</taxon>
        <taxon>Phaseoleae</taxon>
        <taxon>Vigna</taxon>
    </lineage>
</organism>
<feature type="compositionally biased region" description="Basic residues" evidence="1">
    <location>
        <begin position="104"/>
        <end position="114"/>
    </location>
</feature>
<evidence type="ECO:0000313" key="3">
    <source>
        <dbReference type="Proteomes" id="UP001374535"/>
    </source>
</evidence>
<protein>
    <submittedName>
        <fullName evidence="2">Uncharacterized protein</fullName>
    </submittedName>
</protein>
<proteinExistence type="predicted"/>
<dbReference type="AlphaFoldDB" id="A0AAQ3N545"/>
<feature type="region of interest" description="Disordered" evidence="1">
    <location>
        <begin position="89"/>
        <end position="114"/>
    </location>
</feature>
<reference evidence="2 3" key="1">
    <citation type="journal article" date="2023" name="Life. Sci Alliance">
        <title>Evolutionary insights into 3D genome organization and epigenetic landscape of Vigna mungo.</title>
        <authorList>
            <person name="Junaid A."/>
            <person name="Singh B."/>
            <person name="Bhatia S."/>
        </authorList>
    </citation>
    <scope>NUCLEOTIDE SEQUENCE [LARGE SCALE GENOMIC DNA]</scope>
    <source>
        <strain evidence="2">Urdbean</strain>
    </source>
</reference>
<keyword evidence="3" id="KW-1185">Reference proteome</keyword>